<proteinExistence type="predicted"/>
<evidence type="ECO:0008006" key="3">
    <source>
        <dbReference type="Google" id="ProtNLM"/>
    </source>
</evidence>
<accession>A0A1I3SBW1</accession>
<sequence>MKIIILISSFCFLLLGCKSTYQKKCQETALSPPISINSYEELINYGDNLNRKLDLIIMDGILVDEFLLKKFIFNNPNYYLVYFINLADVNTKILDGPPNRILILKSNLCGKLIKRKGQYIIQE</sequence>
<dbReference type="Proteomes" id="UP000199559">
    <property type="component" value="Unassembled WGS sequence"/>
</dbReference>
<keyword evidence="2" id="KW-1185">Reference proteome</keyword>
<organism evidence="1 2">
    <name type="scientific">Olleya namhaensis</name>
    <dbReference type="NCBI Taxonomy" id="1144750"/>
    <lineage>
        <taxon>Bacteria</taxon>
        <taxon>Pseudomonadati</taxon>
        <taxon>Bacteroidota</taxon>
        <taxon>Flavobacteriia</taxon>
        <taxon>Flavobacteriales</taxon>
        <taxon>Flavobacteriaceae</taxon>
    </lineage>
</organism>
<dbReference type="AlphaFoldDB" id="A0A1I3SBW1"/>
<dbReference type="RefSeq" id="WP_090841803.1">
    <property type="nucleotide sequence ID" value="NZ_FORM01000010.1"/>
</dbReference>
<dbReference type="STRING" id="1144750.SAMN05443431_1105"/>
<evidence type="ECO:0000313" key="1">
    <source>
        <dbReference type="EMBL" id="SFJ56284.1"/>
    </source>
</evidence>
<gene>
    <name evidence="1" type="ORF">SAMN05443431_1105</name>
</gene>
<evidence type="ECO:0000313" key="2">
    <source>
        <dbReference type="Proteomes" id="UP000199559"/>
    </source>
</evidence>
<name>A0A1I3SBW1_9FLAO</name>
<protein>
    <recommendedName>
        <fullName evidence="3">Lipoprotein</fullName>
    </recommendedName>
</protein>
<reference evidence="2" key="1">
    <citation type="submission" date="2016-10" db="EMBL/GenBank/DDBJ databases">
        <authorList>
            <person name="Varghese N."/>
            <person name="Submissions S."/>
        </authorList>
    </citation>
    <scope>NUCLEOTIDE SEQUENCE [LARGE SCALE GENOMIC DNA]</scope>
    <source>
        <strain evidence="2">DSM 28881</strain>
    </source>
</reference>
<dbReference type="EMBL" id="FORM01000010">
    <property type="protein sequence ID" value="SFJ56284.1"/>
    <property type="molecule type" value="Genomic_DNA"/>
</dbReference>
<dbReference type="PROSITE" id="PS51257">
    <property type="entry name" value="PROKAR_LIPOPROTEIN"/>
    <property type="match status" value="1"/>
</dbReference>